<keyword evidence="1" id="KW-1133">Transmembrane helix</keyword>
<dbReference type="EMBL" id="ATHJ01000090">
    <property type="protein sequence ID" value="EPR39263.1"/>
    <property type="molecule type" value="Genomic_DNA"/>
</dbReference>
<dbReference type="InterPro" id="IPR003660">
    <property type="entry name" value="HAMP_dom"/>
</dbReference>
<dbReference type="SUPFAM" id="SSF109604">
    <property type="entry name" value="HD-domain/PDEase-like"/>
    <property type="match status" value="1"/>
</dbReference>
<evidence type="ECO:0000259" key="4">
    <source>
        <dbReference type="PROSITE" id="PS51832"/>
    </source>
</evidence>
<keyword evidence="6" id="KW-1185">Reference proteome</keyword>
<reference evidence="5 6" key="1">
    <citation type="journal article" date="2013" name="Genome Announc.">
        <title>Draft genome sequences for three mercury-methylating, sulfate-reducing bacteria.</title>
        <authorList>
            <person name="Brown S.D."/>
            <person name="Hurt R.A.Jr."/>
            <person name="Gilmour C.C."/>
            <person name="Elias D.A."/>
        </authorList>
    </citation>
    <scope>NUCLEOTIDE SEQUENCE [LARGE SCALE GENOMIC DNA]</scope>
    <source>
        <strain evidence="5 6">DSM 2059</strain>
    </source>
</reference>
<sequence>MTSISGPAHTGGIRFRLHSKFLLGVVVLECLIMITTIFVVEKQMRDSILAEFLKRGHSISRNLAALNTNYIATFNYVSIEQVVAKVTEENDLEYALVQLFDGDVAAFSGNDTYKKTQIIGTETDTKALVATEEIVQYLHFGNTPEKVCDIATPVYIKDKKWATVRIGMSLKYIKKAIHKTRITLLTLGVIVLFASCMLSVILARRISKPVSALVKSVEAITGGDYDCNIEVHSNDEIGFLGNRFSFMQKTLKENIELLKDSNAELMLHNQRLQGLFKASQAINSLQDYQYPYQLIIDSALEATTAQAGFLTLIGEDERLMTVARKSRDADDHILDIATKVIVEKQNVILGNPFQSYRRIYSCNFSFEPLQEDLKYCTIGMDFLPDYELISVPLRQSYEIKGFINLIRRKMSGKLSESERQIISVLTSHAAIALDNKKLFLELDQAYFSSIRSLAKSLELKDEYTYGHSERVARICVDIGRKMSLDEKKLRVLQNAALLHDIGKIGVLESILNKTGKLDENEFHSIRKHPDFGDEILKPTASLREERAIVRHHHEREDGRGYPDGLSGDQLSLSEKIIIVADAFDAMNSRRPYREPLKPEAIRRELLKNKGTQFDSDVVHAALEIFEKLINEKDQEDMSTNVVPLRIYRT</sequence>
<dbReference type="Gene3D" id="3.30.450.40">
    <property type="match status" value="1"/>
</dbReference>
<evidence type="ECO:0000259" key="2">
    <source>
        <dbReference type="PROSITE" id="PS50885"/>
    </source>
</evidence>
<dbReference type="GO" id="GO:0016020">
    <property type="term" value="C:membrane"/>
    <property type="evidence" value="ECO:0007669"/>
    <property type="project" value="InterPro"/>
</dbReference>
<dbReference type="PANTHER" id="PTHR43155:SF2">
    <property type="entry name" value="CYCLIC DI-GMP PHOSPHODIESTERASE PA4108"/>
    <property type="match status" value="1"/>
</dbReference>
<evidence type="ECO:0000313" key="5">
    <source>
        <dbReference type="EMBL" id="EPR39263.1"/>
    </source>
</evidence>
<keyword evidence="5" id="KW-0378">Hydrolase</keyword>
<dbReference type="SMART" id="SM00304">
    <property type="entry name" value="HAMP"/>
    <property type="match status" value="1"/>
</dbReference>
<dbReference type="SUPFAM" id="SSF158472">
    <property type="entry name" value="HAMP domain-like"/>
    <property type="match status" value="1"/>
</dbReference>
<dbReference type="InterPro" id="IPR003018">
    <property type="entry name" value="GAF"/>
</dbReference>
<protein>
    <submittedName>
        <fullName evidence="5">Metal dependent phosphohydrolase</fullName>
    </submittedName>
</protein>
<dbReference type="PROSITE" id="PS51832">
    <property type="entry name" value="HD_GYP"/>
    <property type="match status" value="1"/>
</dbReference>
<dbReference type="Pfam" id="PF00672">
    <property type="entry name" value="HAMP"/>
    <property type="match status" value="1"/>
</dbReference>
<dbReference type="PROSITE" id="PS51831">
    <property type="entry name" value="HD"/>
    <property type="match status" value="1"/>
</dbReference>
<keyword evidence="1" id="KW-0812">Transmembrane</keyword>
<dbReference type="SMART" id="SM00471">
    <property type="entry name" value="HDc"/>
    <property type="match status" value="1"/>
</dbReference>
<dbReference type="AlphaFoldDB" id="S7V3N7"/>
<dbReference type="Pfam" id="PF13487">
    <property type="entry name" value="HD_5"/>
    <property type="match status" value="1"/>
</dbReference>
<dbReference type="InterPro" id="IPR006674">
    <property type="entry name" value="HD_domain"/>
</dbReference>
<name>S7V3N7_DESML</name>
<dbReference type="Gene3D" id="1.10.3210.10">
    <property type="entry name" value="Hypothetical protein af1432"/>
    <property type="match status" value="1"/>
</dbReference>
<dbReference type="PROSITE" id="PS50885">
    <property type="entry name" value="HAMP"/>
    <property type="match status" value="1"/>
</dbReference>
<feature type="transmembrane region" description="Helical" evidence="1">
    <location>
        <begin position="182"/>
        <end position="203"/>
    </location>
</feature>
<dbReference type="InterPro" id="IPR003607">
    <property type="entry name" value="HD/PDEase_dom"/>
</dbReference>
<evidence type="ECO:0000259" key="3">
    <source>
        <dbReference type="PROSITE" id="PS51831"/>
    </source>
</evidence>
<feature type="domain" description="HD" evidence="3">
    <location>
        <begin position="464"/>
        <end position="586"/>
    </location>
</feature>
<feature type="transmembrane region" description="Helical" evidence="1">
    <location>
        <begin position="21"/>
        <end position="40"/>
    </location>
</feature>
<dbReference type="Proteomes" id="UP000014977">
    <property type="component" value="Unassembled WGS sequence"/>
</dbReference>
<organism evidence="5 6">
    <name type="scientific">Desulfococcus multivorans DSM 2059</name>
    <dbReference type="NCBI Taxonomy" id="1121405"/>
    <lineage>
        <taxon>Bacteria</taxon>
        <taxon>Pseudomonadati</taxon>
        <taxon>Thermodesulfobacteriota</taxon>
        <taxon>Desulfobacteria</taxon>
        <taxon>Desulfobacterales</taxon>
        <taxon>Desulfococcaceae</taxon>
        <taxon>Desulfococcus</taxon>
    </lineage>
</organism>
<dbReference type="STRING" id="897.B2D07_03770"/>
<accession>S7V3N7</accession>
<proteinExistence type="predicted"/>
<dbReference type="eggNOG" id="COG3437">
    <property type="taxonomic scope" value="Bacteria"/>
</dbReference>
<feature type="domain" description="HAMP" evidence="2">
    <location>
        <begin position="204"/>
        <end position="256"/>
    </location>
</feature>
<dbReference type="InterPro" id="IPR029016">
    <property type="entry name" value="GAF-like_dom_sf"/>
</dbReference>
<dbReference type="PANTHER" id="PTHR43155">
    <property type="entry name" value="CYCLIC DI-GMP PHOSPHODIESTERASE PA4108-RELATED"/>
    <property type="match status" value="1"/>
</dbReference>
<evidence type="ECO:0000313" key="6">
    <source>
        <dbReference type="Proteomes" id="UP000014977"/>
    </source>
</evidence>
<gene>
    <name evidence="5" type="ORF">dsmv_2605</name>
</gene>
<dbReference type="Gene3D" id="6.10.340.10">
    <property type="match status" value="1"/>
</dbReference>
<keyword evidence="1" id="KW-0472">Membrane</keyword>
<dbReference type="CDD" id="cd06225">
    <property type="entry name" value="HAMP"/>
    <property type="match status" value="1"/>
</dbReference>
<feature type="domain" description="HD-GYP" evidence="4">
    <location>
        <begin position="442"/>
        <end position="637"/>
    </location>
</feature>
<comment type="caution">
    <text evidence="5">The sequence shown here is derived from an EMBL/GenBank/DDBJ whole genome shotgun (WGS) entry which is preliminary data.</text>
</comment>
<dbReference type="Pfam" id="PF13185">
    <property type="entry name" value="GAF_2"/>
    <property type="match status" value="1"/>
</dbReference>
<evidence type="ECO:0000256" key="1">
    <source>
        <dbReference type="SAM" id="Phobius"/>
    </source>
</evidence>
<dbReference type="SUPFAM" id="SSF55781">
    <property type="entry name" value="GAF domain-like"/>
    <property type="match status" value="1"/>
</dbReference>
<dbReference type="GO" id="GO:0007165">
    <property type="term" value="P:signal transduction"/>
    <property type="evidence" value="ECO:0007669"/>
    <property type="project" value="InterPro"/>
</dbReference>
<dbReference type="GO" id="GO:0016787">
    <property type="term" value="F:hydrolase activity"/>
    <property type="evidence" value="ECO:0007669"/>
    <property type="project" value="UniProtKB-KW"/>
</dbReference>
<dbReference type="InterPro" id="IPR037522">
    <property type="entry name" value="HD_GYP_dom"/>
</dbReference>
<dbReference type="CDD" id="cd00077">
    <property type="entry name" value="HDc"/>
    <property type="match status" value="1"/>
</dbReference>